<dbReference type="GO" id="GO:0070042">
    <property type="term" value="F:rRNA (uridine-N3-)-methyltransferase activity"/>
    <property type="evidence" value="ECO:0007669"/>
    <property type="project" value="InterPro"/>
</dbReference>
<evidence type="ECO:0000256" key="4">
    <source>
        <dbReference type="ARBA" id="ARBA00022737"/>
    </source>
</evidence>
<evidence type="ECO:0000313" key="7">
    <source>
        <dbReference type="EMBL" id="OWM85918.1"/>
    </source>
</evidence>
<reference evidence="8" key="1">
    <citation type="journal article" date="2017" name="Plant J.">
        <title>The pomegranate (Punica granatum L.) genome and the genomics of punicalagin biosynthesis.</title>
        <authorList>
            <person name="Qin G."/>
            <person name="Xu C."/>
            <person name="Ming R."/>
            <person name="Tang H."/>
            <person name="Guyot R."/>
            <person name="Kramer E.M."/>
            <person name="Hu Y."/>
            <person name="Yi X."/>
            <person name="Qi Y."/>
            <person name="Xu X."/>
            <person name="Gao Z."/>
            <person name="Pan H."/>
            <person name="Jian J."/>
            <person name="Tian Y."/>
            <person name="Yue Z."/>
            <person name="Xu Y."/>
        </authorList>
    </citation>
    <scope>NUCLEOTIDE SEQUENCE [LARGE SCALE GENOMIC DNA]</scope>
    <source>
        <strain evidence="8">cv. Dabenzi</strain>
    </source>
</reference>
<protein>
    <recommendedName>
        <fullName evidence="6">25S rRNA (uridine-N(3))-methyltransferase BMT5-like domain-containing protein</fullName>
    </recommendedName>
</protein>
<dbReference type="PANTHER" id="PTHR15598:SF5">
    <property type="entry name" value="ENHANCER OF MRNA-DECAPPING PROTEIN 4"/>
    <property type="match status" value="1"/>
</dbReference>
<dbReference type="AlphaFoldDB" id="A0A218XMB4"/>
<proteinExistence type="predicted"/>
<feature type="domain" description="25S rRNA (uridine-N(3))-methyltransferase BMT5-like" evidence="6">
    <location>
        <begin position="849"/>
        <end position="908"/>
    </location>
</feature>
<name>A0A218XMB4_PUNGR</name>
<comment type="subcellular location">
    <subcellularLocation>
        <location evidence="1">Cytoplasm</location>
    </subcellularLocation>
</comment>
<feature type="domain" description="25S rRNA (uridine-N(3))-methyltransferase BMT5-like" evidence="6">
    <location>
        <begin position="817"/>
        <end position="848"/>
    </location>
</feature>
<accession>A0A218XMB4</accession>
<feature type="compositionally biased region" description="Acidic residues" evidence="5">
    <location>
        <begin position="17"/>
        <end position="27"/>
    </location>
</feature>
<feature type="domain" description="25S rRNA (uridine-N(3))-methyltransferase BMT5-like" evidence="6">
    <location>
        <begin position="616"/>
        <end position="683"/>
    </location>
</feature>
<evidence type="ECO:0000256" key="3">
    <source>
        <dbReference type="ARBA" id="ARBA00022574"/>
    </source>
</evidence>
<dbReference type="PANTHER" id="PTHR15598">
    <property type="entry name" value="ENHANCER OF MRNA-DECAPPING PROTEIN 4"/>
    <property type="match status" value="1"/>
</dbReference>
<evidence type="ECO:0000259" key="6">
    <source>
        <dbReference type="Pfam" id="PF10354"/>
    </source>
</evidence>
<dbReference type="Pfam" id="PF10354">
    <property type="entry name" value="BMT5-like"/>
    <property type="match status" value="4"/>
</dbReference>
<organism evidence="7 8">
    <name type="scientific">Punica granatum</name>
    <name type="common">Pomegranate</name>
    <dbReference type="NCBI Taxonomy" id="22663"/>
    <lineage>
        <taxon>Eukaryota</taxon>
        <taxon>Viridiplantae</taxon>
        <taxon>Streptophyta</taxon>
        <taxon>Embryophyta</taxon>
        <taxon>Tracheophyta</taxon>
        <taxon>Spermatophyta</taxon>
        <taxon>Magnoliopsida</taxon>
        <taxon>eudicotyledons</taxon>
        <taxon>Gunneridae</taxon>
        <taxon>Pentapetalae</taxon>
        <taxon>rosids</taxon>
        <taxon>malvids</taxon>
        <taxon>Myrtales</taxon>
        <taxon>Lythraceae</taxon>
        <taxon>Punica</taxon>
    </lineage>
</organism>
<dbReference type="EMBL" id="MTKT01001111">
    <property type="protein sequence ID" value="OWM85918.1"/>
    <property type="molecule type" value="Genomic_DNA"/>
</dbReference>
<keyword evidence="2" id="KW-0963">Cytoplasm</keyword>
<dbReference type="InterPro" id="IPR019446">
    <property type="entry name" value="BMT5-like"/>
</dbReference>
<gene>
    <name evidence="7" type="ORF">CDL15_Pgr012168</name>
</gene>
<feature type="region of interest" description="Disordered" evidence="5">
    <location>
        <begin position="1"/>
        <end position="30"/>
    </location>
</feature>
<evidence type="ECO:0000256" key="1">
    <source>
        <dbReference type="ARBA" id="ARBA00004496"/>
    </source>
</evidence>
<dbReference type="GO" id="GO:0070475">
    <property type="term" value="P:rRNA base methylation"/>
    <property type="evidence" value="ECO:0007669"/>
    <property type="project" value="InterPro"/>
</dbReference>
<keyword evidence="3" id="KW-0853">WD repeat</keyword>
<evidence type="ECO:0000256" key="2">
    <source>
        <dbReference type="ARBA" id="ARBA00022490"/>
    </source>
</evidence>
<dbReference type="GO" id="GO:0031087">
    <property type="term" value="P:deadenylation-independent decapping of nuclear-transcribed mRNA"/>
    <property type="evidence" value="ECO:0007669"/>
    <property type="project" value="InterPro"/>
</dbReference>
<evidence type="ECO:0000313" key="8">
    <source>
        <dbReference type="Proteomes" id="UP000197138"/>
    </source>
</evidence>
<keyword evidence="4" id="KW-0677">Repeat</keyword>
<dbReference type="InterPro" id="IPR045152">
    <property type="entry name" value="EDC4-like"/>
</dbReference>
<evidence type="ECO:0000256" key="5">
    <source>
        <dbReference type="SAM" id="MobiDB-lite"/>
    </source>
</evidence>
<comment type="caution">
    <text evidence="7">The sequence shown here is derived from an EMBL/GenBank/DDBJ whole genome shotgun (WGS) entry which is preliminary data.</text>
</comment>
<feature type="domain" description="25S rRNA (uridine-N(3))-methyltransferase BMT5-like" evidence="6">
    <location>
        <begin position="577"/>
        <end position="609"/>
    </location>
</feature>
<sequence length="938" mass="104873">MLLANISLLKKEGRREEEEEEEEEEETTTLVHWLAKKKTRKNPEEEETSISLSSFCVLFIIFSTSVEATASFVQLSLSLTLKSLLRDLQLSLSQRSLSRGATQDQSSPASVPSFDMPKFFNRPSTFNSADSSSEAVISSSLHSIEAAVPQIMQEKLMIMAMQKEEGRRLETSLAQSMEKIVKANRDALWARFQEENVKNKKLLQDRVQQIMAMQKEEGRRLETSLAQSMEKIVKANGDALWARFQEETVTNDKLLQVRVQQRINLLANFINKDLPATIERIVKREVAAVQIDVLRAITPAIEKTIVSAITESFQKGVGDKAINQLEKSVNSKLEASVAREIVAQFQTSGRRALQDALKSSMVASMVPPFEKSCKAMFEHFDATLQRGMTEHTSAAMQHLENANSPLTHALRDVINSASSITHTLNGELAEAQRKLICLAVGGANPSAITPLVTQPSNGPLGKLHEKVDIPIDPRKALSRLISEHEYEEAFTSALLLQRRDVSTLYCLLVMLSGLVRYHDLIVIYDAQFVAEKSSSKYDTIRATNPQVVKIINHAEAEEKRAREEKKIMHYSSNHNILLVGEGDFSFATCLAQAFGSAPNIVATSLDSRGFFYKEDDLQQIRIHKELVKGFLKSASSMLSYNGQVHITHKTNYPFSAWDIVGLAEEVGLYLLDEDNFKPWMYPGPICLNLGISKLTGSLYPTQDALKSSMVASMVHAFEKSCRAMFEHFDATFQRGMTEHTSAAMQQLENANSPLTHALRVDIPINPREELSRLISERKYEEAFTSALQRRDVSTLNCPLVMFSEMKIMHYSSNHSILLVGEGDFSFAACLARAFGSAPHIVATSLDSRGFLKSASSMLSYNGQVHITHKTAYPFSAWDIVGLANEIGLYLLDEDEFMPLRYPGYVNKRGDGHHCDKSFPIGSCSTYKFTKLRRGLLIS</sequence>
<dbReference type="Proteomes" id="UP000197138">
    <property type="component" value="Unassembled WGS sequence"/>
</dbReference>
<dbReference type="GO" id="GO:0000932">
    <property type="term" value="C:P-body"/>
    <property type="evidence" value="ECO:0007669"/>
    <property type="project" value="TreeGrafter"/>
</dbReference>